<dbReference type="Proteomes" id="UP000429595">
    <property type="component" value="Unassembled WGS sequence"/>
</dbReference>
<dbReference type="InterPro" id="IPR017853">
    <property type="entry name" value="GH"/>
</dbReference>
<reference evidence="6 7" key="1">
    <citation type="submission" date="2019-10" db="EMBL/GenBank/DDBJ databases">
        <title>Bacillus aerolatum sp. nov., isolated from bioaerosol of sport playgrounds.</title>
        <authorList>
            <person name="Chen P."/>
            <person name="Zhang G."/>
        </authorList>
    </citation>
    <scope>NUCLEOTIDE SEQUENCE [LARGE SCALE GENOMIC DNA]</scope>
    <source>
        <strain evidence="6 7">CX253</strain>
    </source>
</reference>
<comment type="caution">
    <text evidence="6">The sequence shown here is derived from an EMBL/GenBank/DDBJ whole genome shotgun (WGS) entry which is preliminary data.</text>
</comment>
<dbReference type="GO" id="GO:0012505">
    <property type="term" value="C:endomembrane system"/>
    <property type="evidence" value="ECO:0007669"/>
    <property type="project" value="TreeGrafter"/>
</dbReference>
<evidence type="ECO:0000256" key="1">
    <source>
        <dbReference type="ARBA" id="ARBA00022801"/>
    </source>
</evidence>
<keyword evidence="7" id="KW-1185">Reference proteome</keyword>
<protein>
    <submittedName>
        <fullName evidence="6">LysM peptidoglycan-binding domain-containing protein</fullName>
    </submittedName>
</protein>
<gene>
    <name evidence="6" type="ORF">F9802_13340</name>
</gene>
<dbReference type="SMART" id="SM00257">
    <property type="entry name" value="LysM"/>
    <property type="match status" value="2"/>
</dbReference>
<dbReference type="GO" id="GO:0070492">
    <property type="term" value="F:oligosaccharide binding"/>
    <property type="evidence" value="ECO:0007669"/>
    <property type="project" value="TreeGrafter"/>
</dbReference>
<dbReference type="Pfam" id="PF00704">
    <property type="entry name" value="Glyco_hydro_18"/>
    <property type="match status" value="1"/>
</dbReference>
<feature type="domain" description="GH18" evidence="5">
    <location>
        <begin position="126"/>
        <end position="442"/>
    </location>
</feature>
<dbReference type="PANTHER" id="PTHR46066:SF2">
    <property type="entry name" value="CHITINASE DOMAIN-CONTAINING PROTEIN 1"/>
    <property type="match status" value="1"/>
</dbReference>
<sequence>MFSSFFTYMYRRKSYAKGRRVMAVHTVMPGDTLWKLSSVYGVPISALMRINGLVSGALVPGLNLYIPDEALPERFYQVKAGDTLWKIAQTFQSSVQLIIAANPSLSPNKLKINERLRIPTWQSYTMQTLVFMDAFDPTPYLDTLKSLASHITYLAIFTYSFTRDGMLIQANDEQILKDCKQNNIKPLMVVSNYEGGTFSTELADHILNPARRPVLIRNIVTAVIQKGYAGVSVDFEFVSPTRRQDFTAFVRELKRALGRRVLQVNAHAKTGDQPTNRLTGFLDYRAIGEAADITAVMTIDYGYALGPPAPISPVWWIEQVLTYVVSQIDPRKLMMAINLYGYDWTLPPQPGRTAAMLTVLAAQNQAIASGVPIQFDSRAQSPSYRYRRGGLEHAVSFEDVKSVAAKYELMEVYNLLGTTYWRLRFSFPQNWAYVNKNIRVEK</sequence>
<dbReference type="EMBL" id="WEIO01000008">
    <property type="protein sequence ID" value="KAB7705521.1"/>
    <property type="molecule type" value="Genomic_DNA"/>
</dbReference>
<evidence type="ECO:0000259" key="5">
    <source>
        <dbReference type="PROSITE" id="PS51910"/>
    </source>
</evidence>
<dbReference type="InterPro" id="IPR001223">
    <property type="entry name" value="Glyco_hydro18_cat"/>
</dbReference>
<dbReference type="InterPro" id="IPR001387">
    <property type="entry name" value="Cro/C1-type_HTH"/>
</dbReference>
<evidence type="ECO:0000259" key="3">
    <source>
        <dbReference type="PROSITE" id="PS50943"/>
    </source>
</evidence>
<dbReference type="PANTHER" id="PTHR46066">
    <property type="entry name" value="CHITINASE DOMAIN-CONTAINING PROTEIN 1 FAMILY MEMBER"/>
    <property type="match status" value="1"/>
</dbReference>
<feature type="domain" description="LysM" evidence="4">
    <location>
        <begin position="74"/>
        <end position="118"/>
    </location>
</feature>
<feature type="domain" description="HTH cro/C1-type" evidence="3">
    <location>
        <begin position="31"/>
        <end position="47"/>
    </location>
</feature>
<dbReference type="GO" id="GO:0016798">
    <property type="term" value="F:hydrolase activity, acting on glycosyl bonds"/>
    <property type="evidence" value="ECO:0007669"/>
    <property type="project" value="UniProtKB-KW"/>
</dbReference>
<dbReference type="SUPFAM" id="SSF51445">
    <property type="entry name" value="(Trans)glycosidases"/>
    <property type="match status" value="1"/>
</dbReference>
<dbReference type="Gene3D" id="3.10.350.10">
    <property type="entry name" value="LysM domain"/>
    <property type="match status" value="2"/>
</dbReference>
<dbReference type="SMART" id="SM00636">
    <property type="entry name" value="Glyco_18"/>
    <property type="match status" value="1"/>
</dbReference>
<dbReference type="PROSITE" id="PS51782">
    <property type="entry name" value="LYSM"/>
    <property type="match status" value="2"/>
</dbReference>
<dbReference type="Pfam" id="PF01476">
    <property type="entry name" value="LysM"/>
    <property type="match status" value="2"/>
</dbReference>
<dbReference type="CDD" id="cd00118">
    <property type="entry name" value="LysM"/>
    <property type="match status" value="2"/>
</dbReference>
<dbReference type="CDD" id="cd02874">
    <property type="entry name" value="GH18_CFLE_spore_hydrolase"/>
    <property type="match status" value="1"/>
</dbReference>
<evidence type="ECO:0000256" key="2">
    <source>
        <dbReference type="ARBA" id="ARBA00023295"/>
    </source>
</evidence>
<dbReference type="InterPro" id="IPR041704">
    <property type="entry name" value="CFLE_GH18"/>
</dbReference>
<dbReference type="InterPro" id="IPR029070">
    <property type="entry name" value="Chitinase_insertion_sf"/>
</dbReference>
<organism evidence="6 7">
    <name type="scientific">Bacillus aerolatus</name>
    <dbReference type="NCBI Taxonomy" id="2653354"/>
    <lineage>
        <taxon>Bacteria</taxon>
        <taxon>Bacillati</taxon>
        <taxon>Bacillota</taxon>
        <taxon>Bacilli</taxon>
        <taxon>Bacillales</taxon>
        <taxon>Bacillaceae</taxon>
        <taxon>Bacillus</taxon>
    </lineage>
</organism>
<evidence type="ECO:0000313" key="7">
    <source>
        <dbReference type="Proteomes" id="UP000429595"/>
    </source>
</evidence>
<keyword evidence="2" id="KW-0326">Glycosidase</keyword>
<dbReference type="InterPro" id="IPR018392">
    <property type="entry name" value="LysM"/>
</dbReference>
<dbReference type="Gene3D" id="3.10.50.10">
    <property type="match status" value="1"/>
</dbReference>
<dbReference type="InterPro" id="IPR036779">
    <property type="entry name" value="LysM_dom_sf"/>
</dbReference>
<dbReference type="InterPro" id="IPR011583">
    <property type="entry name" value="Chitinase_II/V-like_cat"/>
</dbReference>
<proteinExistence type="predicted"/>
<feature type="domain" description="LysM" evidence="4">
    <location>
        <begin position="23"/>
        <end position="66"/>
    </location>
</feature>
<dbReference type="PROSITE" id="PS50943">
    <property type="entry name" value="HTH_CROC1"/>
    <property type="match status" value="1"/>
</dbReference>
<dbReference type="GO" id="GO:0005975">
    <property type="term" value="P:carbohydrate metabolic process"/>
    <property type="evidence" value="ECO:0007669"/>
    <property type="project" value="InterPro"/>
</dbReference>
<keyword evidence="1" id="KW-0378">Hydrolase</keyword>
<dbReference type="Gene3D" id="3.20.20.80">
    <property type="entry name" value="Glycosidases"/>
    <property type="match status" value="1"/>
</dbReference>
<name>A0A6I1FD96_9BACI</name>
<dbReference type="AlphaFoldDB" id="A0A6I1FD96"/>
<dbReference type="SUPFAM" id="SSF54106">
    <property type="entry name" value="LysM domain"/>
    <property type="match status" value="2"/>
</dbReference>
<accession>A0A6I1FD96</accession>
<evidence type="ECO:0000259" key="4">
    <source>
        <dbReference type="PROSITE" id="PS51782"/>
    </source>
</evidence>
<dbReference type="PROSITE" id="PS51910">
    <property type="entry name" value="GH18_2"/>
    <property type="match status" value="1"/>
</dbReference>
<dbReference type="GO" id="GO:0008061">
    <property type="term" value="F:chitin binding"/>
    <property type="evidence" value="ECO:0007669"/>
    <property type="project" value="InterPro"/>
</dbReference>
<evidence type="ECO:0000313" key="6">
    <source>
        <dbReference type="EMBL" id="KAB7705521.1"/>
    </source>
</evidence>